<keyword evidence="7" id="KW-1185">Reference proteome</keyword>
<evidence type="ECO:0000313" key="7">
    <source>
        <dbReference type="Proteomes" id="UP001230188"/>
    </source>
</evidence>
<evidence type="ECO:0000256" key="4">
    <source>
        <dbReference type="ARBA" id="ARBA00023136"/>
    </source>
</evidence>
<protein>
    <recommendedName>
        <fullName evidence="5">Major facilitator superfamily (MFS) profile domain-containing protein</fullName>
    </recommendedName>
</protein>
<dbReference type="Proteomes" id="UP001230188">
    <property type="component" value="Unassembled WGS sequence"/>
</dbReference>
<gene>
    <name evidence="6" type="ORF">CTAYLR_009983</name>
</gene>
<dbReference type="Gene3D" id="1.20.1250.20">
    <property type="entry name" value="MFS general substrate transporter like domains"/>
    <property type="match status" value="1"/>
</dbReference>
<dbReference type="SUPFAM" id="SSF103473">
    <property type="entry name" value="MFS general substrate transporter"/>
    <property type="match status" value="1"/>
</dbReference>
<dbReference type="InterPro" id="IPR036259">
    <property type="entry name" value="MFS_trans_sf"/>
</dbReference>
<dbReference type="AlphaFoldDB" id="A0AAD7UIR9"/>
<dbReference type="GO" id="GO:0016020">
    <property type="term" value="C:membrane"/>
    <property type="evidence" value="ECO:0007669"/>
    <property type="project" value="UniProtKB-SubCell"/>
</dbReference>
<dbReference type="InterPro" id="IPR005829">
    <property type="entry name" value="Sugar_transporter_CS"/>
</dbReference>
<evidence type="ECO:0000256" key="1">
    <source>
        <dbReference type="ARBA" id="ARBA00004141"/>
    </source>
</evidence>
<feature type="domain" description="Major facilitator superfamily (MFS) profile" evidence="5">
    <location>
        <begin position="1"/>
        <end position="410"/>
    </location>
</feature>
<dbReference type="Pfam" id="PF00083">
    <property type="entry name" value="Sugar_tr"/>
    <property type="match status" value="1"/>
</dbReference>
<dbReference type="PROSITE" id="PS50850">
    <property type="entry name" value="MFS"/>
    <property type="match status" value="1"/>
</dbReference>
<evidence type="ECO:0000256" key="2">
    <source>
        <dbReference type="ARBA" id="ARBA00022692"/>
    </source>
</evidence>
<evidence type="ECO:0000259" key="5">
    <source>
        <dbReference type="PROSITE" id="PS50850"/>
    </source>
</evidence>
<organism evidence="6 7">
    <name type="scientific">Chrysophaeum taylorii</name>
    <dbReference type="NCBI Taxonomy" id="2483200"/>
    <lineage>
        <taxon>Eukaryota</taxon>
        <taxon>Sar</taxon>
        <taxon>Stramenopiles</taxon>
        <taxon>Ochrophyta</taxon>
        <taxon>Pelagophyceae</taxon>
        <taxon>Pelagomonadales</taxon>
        <taxon>Pelagomonadaceae</taxon>
        <taxon>Chrysophaeum</taxon>
    </lineage>
</organism>
<dbReference type="InterPro" id="IPR020846">
    <property type="entry name" value="MFS_dom"/>
</dbReference>
<name>A0AAD7UIR9_9STRA</name>
<dbReference type="GO" id="GO:0022857">
    <property type="term" value="F:transmembrane transporter activity"/>
    <property type="evidence" value="ECO:0007669"/>
    <property type="project" value="InterPro"/>
</dbReference>
<dbReference type="InterPro" id="IPR005828">
    <property type="entry name" value="MFS_sugar_transport-like"/>
</dbReference>
<proteinExistence type="predicted"/>
<sequence length="426" mass="44365">MEYEVVQEGENGSVEVEMQVSSTHVRAVLATTLSFGICLAWWQLTPVFTKRGVMEALDISEGVFNGLTSLTFLAVGVSCPAWGDLSDARGRHLALRASLWLGVVGCVAEASSGSVVAYGVARAIVGVAAGGVSATALPYLLEVSPRHKRAVFNALQQASFSLLGQAGLAVSSRFIVRWRALGAAASLPAIACAVVLRGLPESPQFLACCARADEARDALKALARASDSEALAAIDEVGFPDDERAAKGGCAEVWSPELAALAWSWCSAVVLYYSLNFDATADGVVRQNVLLALADLPAYAACAWLVERSWCGRRGTQAAFFLVAAGGHFAEATLVARFGATGAFAAVWILGPEIFPASVRAAGLGVCNCCGKVMGVAAPLVGMLPREHAISATLALSSALATRFVLRETLDRPLELFTTSAAAGAN</sequence>
<dbReference type="PANTHER" id="PTHR24064">
    <property type="entry name" value="SOLUTE CARRIER FAMILY 22 MEMBER"/>
    <property type="match status" value="1"/>
</dbReference>
<comment type="caution">
    <text evidence="6">The sequence shown here is derived from an EMBL/GenBank/DDBJ whole genome shotgun (WGS) entry which is preliminary data.</text>
</comment>
<reference evidence="6" key="1">
    <citation type="submission" date="2023-01" db="EMBL/GenBank/DDBJ databases">
        <title>Metagenome sequencing of chrysophaentin producing Chrysophaeum taylorii.</title>
        <authorList>
            <person name="Davison J."/>
            <person name="Bewley C."/>
        </authorList>
    </citation>
    <scope>NUCLEOTIDE SEQUENCE</scope>
    <source>
        <strain evidence="6">NIES-1699</strain>
    </source>
</reference>
<dbReference type="EMBL" id="JAQMWT010000217">
    <property type="protein sequence ID" value="KAJ8607422.1"/>
    <property type="molecule type" value="Genomic_DNA"/>
</dbReference>
<keyword evidence="2" id="KW-0812">Transmembrane</keyword>
<accession>A0AAD7UIR9</accession>
<dbReference type="PROSITE" id="PS00217">
    <property type="entry name" value="SUGAR_TRANSPORT_2"/>
    <property type="match status" value="1"/>
</dbReference>
<comment type="subcellular location">
    <subcellularLocation>
        <location evidence="1">Membrane</location>
        <topology evidence="1">Multi-pass membrane protein</topology>
    </subcellularLocation>
</comment>
<keyword evidence="3" id="KW-1133">Transmembrane helix</keyword>
<evidence type="ECO:0000313" key="6">
    <source>
        <dbReference type="EMBL" id="KAJ8607422.1"/>
    </source>
</evidence>
<evidence type="ECO:0000256" key="3">
    <source>
        <dbReference type="ARBA" id="ARBA00022989"/>
    </source>
</evidence>
<keyword evidence="4" id="KW-0472">Membrane</keyword>